<dbReference type="AlphaFoldDB" id="G8Y2F3"/>
<evidence type="ECO:0000313" key="3">
    <source>
        <dbReference type="EMBL" id="CCE85964.1"/>
    </source>
</evidence>
<feature type="region of interest" description="Disordered" evidence="1">
    <location>
        <begin position="257"/>
        <end position="289"/>
    </location>
</feature>
<dbReference type="HOGENOM" id="CLU_633277_0_0_1"/>
<dbReference type="OrthoDB" id="5340910at2759"/>
<evidence type="ECO:0000256" key="2">
    <source>
        <dbReference type="SAM" id="Phobius"/>
    </source>
</evidence>
<evidence type="ECO:0000313" key="4">
    <source>
        <dbReference type="Proteomes" id="UP000005222"/>
    </source>
</evidence>
<dbReference type="EMBL" id="FO082047">
    <property type="protein sequence ID" value="CCE85964.1"/>
    <property type="molecule type" value="Genomic_DNA"/>
</dbReference>
<feature type="compositionally biased region" description="Low complexity" evidence="1">
    <location>
        <begin position="130"/>
        <end position="139"/>
    </location>
</feature>
<gene>
    <name evidence="3" type="primary">Piso0_005606</name>
    <name evidence="3" type="ORF">GNLVRS01_PISO0M18360g</name>
</gene>
<proteinExistence type="predicted"/>
<dbReference type="InParanoid" id="G8Y2F3"/>
<dbReference type="STRING" id="559304.G8Y2F3"/>
<protein>
    <submittedName>
        <fullName evidence="3">Piso0_005606 protein</fullName>
    </submittedName>
</protein>
<evidence type="ECO:0000256" key="1">
    <source>
        <dbReference type="SAM" id="MobiDB-lite"/>
    </source>
</evidence>
<keyword evidence="2" id="KW-1133">Transmembrane helix</keyword>
<feature type="transmembrane region" description="Helical" evidence="2">
    <location>
        <begin position="219"/>
        <end position="243"/>
    </location>
</feature>
<feature type="region of interest" description="Disordered" evidence="1">
    <location>
        <begin position="130"/>
        <end position="195"/>
    </location>
</feature>
<organism evidence="3 4">
    <name type="scientific">Pichia sorbitophila (strain ATCC MYA-4447 / BCRC 22081 / CBS 7064 / NBRC 10061 / NRRL Y-12695)</name>
    <name type="common">Hybrid yeast</name>
    <dbReference type="NCBI Taxonomy" id="559304"/>
    <lineage>
        <taxon>Eukaryota</taxon>
        <taxon>Fungi</taxon>
        <taxon>Dikarya</taxon>
        <taxon>Ascomycota</taxon>
        <taxon>Saccharomycotina</taxon>
        <taxon>Pichiomycetes</taxon>
        <taxon>Debaryomycetaceae</taxon>
        <taxon>Millerozyma</taxon>
    </lineage>
</organism>
<keyword evidence="2" id="KW-0472">Membrane</keyword>
<keyword evidence="2" id="KW-0812">Transmembrane</keyword>
<feature type="compositionally biased region" description="Low complexity" evidence="1">
    <location>
        <begin position="147"/>
        <end position="195"/>
    </location>
</feature>
<dbReference type="eggNOG" id="ENOG502QVI6">
    <property type="taxonomic scope" value="Eukaryota"/>
</dbReference>
<dbReference type="Proteomes" id="UP000005222">
    <property type="component" value="Chromosome M"/>
</dbReference>
<accession>G8Y2F3</accession>
<feature type="compositionally biased region" description="Polar residues" evidence="1">
    <location>
        <begin position="279"/>
        <end position="289"/>
    </location>
</feature>
<name>G8Y2F3_PICSO</name>
<reference evidence="3 4" key="1">
    <citation type="journal article" date="2012" name="G3 (Bethesda)">
        <title>Pichia sorbitophila, an interspecies yeast hybrid reveals early steps of genome resolution following polyploidization.</title>
        <authorList>
            <person name="Leh Louis V."/>
            <person name="Despons L."/>
            <person name="Friedrich A."/>
            <person name="Martin T."/>
            <person name="Durrens P."/>
            <person name="Casaregola S."/>
            <person name="Neuveglise C."/>
            <person name="Fairhead C."/>
            <person name="Marck C."/>
            <person name="Cruz J.A."/>
            <person name="Straub M.L."/>
            <person name="Kugler V."/>
            <person name="Sacerdot C."/>
            <person name="Uzunov Z."/>
            <person name="Thierry A."/>
            <person name="Weiss S."/>
            <person name="Bleykasten C."/>
            <person name="De Montigny J."/>
            <person name="Jacques N."/>
            <person name="Jung P."/>
            <person name="Lemaire M."/>
            <person name="Mallet S."/>
            <person name="Morel G."/>
            <person name="Richard G.F."/>
            <person name="Sarkar A."/>
            <person name="Savel G."/>
            <person name="Schacherer J."/>
            <person name="Seret M.L."/>
            <person name="Talla E."/>
            <person name="Samson G."/>
            <person name="Jubin C."/>
            <person name="Poulain J."/>
            <person name="Vacherie B."/>
            <person name="Barbe V."/>
            <person name="Pelletier E."/>
            <person name="Sherman D.J."/>
            <person name="Westhof E."/>
            <person name="Weissenbach J."/>
            <person name="Baret P.V."/>
            <person name="Wincker P."/>
            <person name="Gaillardin C."/>
            <person name="Dujon B."/>
            <person name="Souciet J.L."/>
        </authorList>
    </citation>
    <scope>NUCLEOTIDE SEQUENCE [LARGE SCALE GENOMIC DNA]</scope>
    <source>
        <strain evidence="4">ATCC MYA-4447 / BCRC 22081 / CBS 7064 / NBRC 10061 / NRRL Y-12695</strain>
    </source>
</reference>
<sequence length="433" mass="47657">MPSNHYLAQKAVYRWVPVRFRLYSVWQLVRLESDTLAAKRTRSYILETDAKPIDVLIYDLVAWRSNSHSTRRQLEQLNTRGALSAISMRTANLRRKNDDDDDKVHKRDDDNVTILMTLYTTYTISSSLETGSGKLSGSGSKKDRSSRTVSGSSGSDSPTTVVSATATSTSVVSSASSTGHRSHHSSTSSLSHSASSDATNASINAMMQSSSNNSNSVQIGLAVGIPVAVLSVLVGIGLLWYYIKKRSFRKIRENHHFYRDSPTGPAANEKSEPFDDNPYNKQSLVDSSSTLGDKGITNIRFDTVPVRQAARNSMSHLFKRLSRSLHIRPGTPQNELAGQTSSVDSSIPSPLYLKNFNLVNNVSKPADAYSGRDRLERTNGFLVSKGETDDKITKQVVRKKRPVLPPLINTYPSISPVSSDSSIYSSRAHQKLV</sequence>
<keyword evidence="4" id="KW-1185">Reference proteome</keyword>